<dbReference type="Pfam" id="PF18803">
    <property type="entry name" value="CxC2"/>
    <property type="match status" value="1"/>
</dbReference>
<dbReference type="OrthoDB" id="3235114at2759"/>
<dbReference type="AlphaFoldDB" id="A0A0C9UTQ6"/>
<gene>
    <name evidence="2" type="ORF">M422DRAFT_184228</name>
</gene>
<evidence type="ECO:0000313" key="2">
    <source>
        <dbReference type="EMBL" id="KIJ32627.1"/>
    </source>
</evidence>
<organism evidence="2 3">
    <name type="scientific">Sphaerobolus stellatus (strain SS14)</name>
    <dbReference type="NCBI Taxonomy" id="990650"/>
    <lineage>
        <taxon>Eukaryota</taxon>
        <taxon>Fungi</taxon>
        <taxon>Dikarya</taxon>
        <taxon>Basidiomycota</taxon>
        <taxon>Agaricomycotina</taxon>
        <taxon>Agaricomycetes</taxon>
        <taxon>Phallomycetidae</taxon>
        <taxon>Geastrales</taxon>
        <taxon>Sphaerobolaceae</taxon>
        <taxon>Sphaerobolus</taxon>
    </lineage>
</organism>
<evidence type="ECO:0000313" key="3">
    <source>
        <dbReference type="Proteomes" id="UP000054279"/>
    </source>
</evidence>
<name>A0A0C9UTQ6_SPHS4</name>
<dbReference type="EMBL" id="KN837224">
    <property type="protein sequence ID" value="KIJ32627.1"/>
    <property type="molecule type" value="Genomic_DNA"/>
</dbReference>
<sequence length="346" mass="38560">MLEVEDGSSCHFCAISASHAGPFHACLDCDSQSLHCTPCIVDFHSCSPLHRLKTWNGTYFEDGSLANAGLVLNLGHNMSTCREGGGKVHTHLVTMIDVNGLHNVRMSWCRCYGFGSLASEMFRLQWLPATLIRPGTAFTFRVMKLFQMLSHVARKSAWDFCTALLRITDNVQPDLLPEIYRSFIYLQRHWRVARGYKRAGQIRIKEVGMTPRLGLECVSCPWPNKNIPDNWKDDTDADLIYATFIAVDGNYRLSRNNKGGGEATDPSYVGDDGFYAPNEDYKEYCRIRGGADDEIADITCRGHKSGDATRYNNSPRKASSGLVCGICARSAAFFHHGTVDLAIGER</sequence>
<dbReference type="HOGENOM" id="CLU_003703_12_1_1"/>
<dbReference type="Proteomes" id="UP000054279">
    <property type="component" value="Unassembled WGS sequence"/>
</dbReference>
<proteinExistence type="predicted"/>
<keyword evidence="3" id="KW-1185">Reference proteome</keyword>
<reference evidence="2 3" key="1">
    <citation type="submission" date="2014-06" db="EMBL/GenBank/DDBJ databases">
        <title>Evolutionary Origins and Diversification of the Mycorrhizal Mutualists.</title>
        <authorList>
            <consortium name="DOE Joint Genome Institute"/>
            <consortium name="Mycorrhizal Genomics Consortium"/>
            <person name="Kohler A."/>
            <person name="Kuo A."/>
            <person name="Nagy L.G."/>
            <person name="Floudas D."/>
            <person name="Copeland A."/>
            <person name="Barry K.W."/>
            <person name="Cichocki N."/>
            <person name="Veneault-Fourrey C."/>
            <person name="LaButti K."/>
            <person name="Lindquist E.A."/>
            <person name="Lipzen A."/>
            <person name="Lundell T."/>
            <person name="Morin E."/>
            <person name="Murat C."/>
            <person name="Riley R."/>
            <person name="Ohm R."/>
            <person name="Sun H."/>
            <person name="Tunlid A."/>
            <person name="Henrissat B."/>
            <person name="Grigoriev I.V."/>
            <person name="Hibbett D.S."/>
            <person name="Martin F."/>
        </authorList>
    </citation>
    <scope>NUCLEOTIDE SEQUENCE [LARGE SCALE GENOMIC DNA]</scope>
    <source>
        <strain evidence="2 3">SS14</strain>
    </source>
</reference>
<feature type="domain" description="CxC2-like cysteine cluster KDZ transposase-associated" evidence="1">
    <location>
        <begin position="65"/>
        <end position="171"/>
    </location>
</feature>
<protein>
    <recommendedName>
        <fullName evidence="1">CxC2-like cysteine cluster KDZ transposase-associated domain-containing protein</fullName>
    </recommendedName>
</protein>
<accession>A0A0C9UTQ6</accession>
<dbReference type="InterPro" id="IPR041457">
    <property type="entry name" value="CxC2_KDZ-assoc"/>
</dbReference>
<evidence type="ECO:0000259" key="1">
    <source>
        <dbReference type="Pfam" id="PF18803"/>
    </source>
</evidence>